<evidence type="ECO:0000256" key="2">
    <source>
        <dbReference type="ARBA" id="ARBA00022692"/>
    </source>
</evidence>
<evidence type="ECO:0000259" key="9">
    <source>
        <dbReference type="PROSITE" id="PS50929"/>
    </source>
</evidence>
<feature type="domain" description="ABC transporter" evidence="8">
    <location>
        <begin position="331"/>
        <end position="565"/>
    </location>
</feature>
<feature type="transmembrane region" description="Helical" evidence="7">
    <location>
        <begin position="21"/>
        <end position="44"/>
    </location>
</feature>
<dbReference type="STRING" id="55207.KP22_02485"/>
<dbReference type="InterPro" id="IPR027417">
    <property type="entry name" value="P-loop_NTPase"/>
</dbReference>
<name>A0A093SA40_9GAMM</name>
<dbReference type="FunFam" id="1.20.1560.10:FF:000109">
    <property type="entry name" value="Alkaline protease secretion ATP-binding protein aprD"/>
    <property type="match status" value="1"/>
</dbReference>
<dbReference type="InterPro" id="IPR017871">
    <property type="entry name" value="ABC_transporter-like_CS"/>
</dbReference>
<dbReference type="GO" id="GO:0140359">
    <property type="term" value="F:ABC-type transporter activity"/>
    <property type="evidence" value="ECO:0007669"/>
    <property type="project" value="InterPro"/>
</dbReference>
<dbReference type="CDD" id="cd03246">
    <property type="entry name" value="ABCC_Protease_Secretion"/>
    <property type="match status" value="1"/>
</dbReference>
<dbReference type="Pfam" id="PF00005">
    <property type="entry name" value="ABC_tran"/>
    <property type="match status" value="1"/>
</dbReference>
<evidence type="ECO:0000259" key="8">
    <source>
        <dbReference type="PROSITE" id="PS50893"/>
    </source>
</evidence>
<dbReference type="AlphaFoldDB" id="A0A093SA40"/>
<dbReference type="GO" id="GO:0030256">
    <property type="term" value="C:type I protein secretion system complex"/>
    <property type="evidence" value="ECO:0007669"/>
    <property type="project" value="InterPro"/>
</dbReference>
<comment type="caution">
    <text evidence="10">The sequence shown here is derived from an EMBL/GenBank/DDBJ whole genome shotgun (WGS) entry which is preliminary data.</text>
</comment>
<dbReference type="eggNOG" id="COG4618">
    <property type="taxonomic scope" value="Bacteria"/>
</dbReference>
<dbReference type="InterPro" id="IPR039421">
    <property type="entry name" value="Type_1_exporter"/>
</dbReference>
<gene>
    <name evidence="10" type="ORF">KP22_02485</name>
</gene>
<dbReference type="PANTHER" id="PTHR24221">
    <property type="entry name" value="ATP-BINDING CASSETTE SUB-FAMILY B"/>
    <property type="match status" value="1"/>
</dbReference>
<dbReference type="EMBL" id="JQHM01000001">
    <property type="protein sequence ID" value="KFX06976.1"/>
    <property type="molecule type" value="Genomic_DNA"/>
</dbReference>
<reference evidence="10 11" key="1">
    <citation type="submission" date="2014-08" db="EMBL/GenBank/DDBJ databases">
        <title>Genome sequences of NCPPB Pectobacterium isolates.</title>
        <authorList>
            <person name="Glover R.H."/>
            <person name="Sapp M."/>
            <person name="Elphinstone J."/>
        </authorList>
    </citation>
    <scope>NUCLEOTIDE SEQUENCE [LARGE SCALE GENOMIC DNA]</scope>
    <source>
        <strain evidence="10 11">NCPPB 2795</strain>
    </source>
</reference>
<dbReference type="SUPFAM" id="SSF90123">
    <property type="entry name" value="ABC transporter transmembrane region"/>
    <property type="match status" value="1"/>
</dbReference>
<dbReference type="InterPro" id="IPR010128">
    <property type="entry name" value="ATPase_T1SS_PrtD-like"/>
</dbReference>
<evidence type="ECO:0000313" key="11">
    <source>
        <dbReference type="Proteomes" id="UP000032874"/>
    </source>
</evidence>
<sequence>MSQLSNKERSLLSILRPFRRSFWSIGIFSAIVNLLMLSPSIYMLQVYDRVLASGNGTTLLMLTLLIAGLGIFMAALEWVRSLVVVRLGTRIDLQLNQRVFNAAFERNLEVGEAKAGQALNDLTLLRQFITGNSLFAFFDIPWFPFFLLVLFLIHPVLGLLALGGTVVLVLLAWLNQYLTTSPLEAANHEALQATHLADTQLRNAEVIESMGMLPNLRRRWQGQHYRFITLQNLASERAAVVGAASKHARIFLQSLMLGVGAMLAIKGEITPGMMIAGSILVGRVLSPIDQLIGIWKPLSSARQAWHRLNRIMTAYPPRAETMTLPAPVGQLSVENVLLQTPQGAPRLQDIHFSLQAGETLAILGASGSGKSTLARLLVATQTPTRGKVRLDGADLSQVDKTAFGPAMGYLPQDVQLFKGTLAENISRFGEHDAQKIVAAAKLAGVHEMILSQPQGYDTPLGADGYGLSGGQRQRIALARAVYGDPCLLVLDEPNSSLDNEGEIALGQAISHLQKRGATVVLITHRPALTTLAHKILVLNQGKQQRFGPARDILSELQPRRAANQAHMTPSAAVQQ</sequence>
<dbReference type="InterPro" id="IPR047957">
    <property type="entry name" value="ABC_AprD-like_6TM"/>
</dbReference>
<dbReference type="PROSITE" id="PS50893">
    <property type="entry name" value="ABC_TRANSPORTER_2"/>
    <property type="match status" value="1"/>
</dbReference>
<evidence type="ECO:0000313" key="10">
    <source>
        <dbReference type="EMBL" id="KFX06976.1"/>
    </source>
</evidence>
<evidence type="ECO:0000256" key="4">
    <source>
        <dbReference type="ARBA" id="ARBA00022840"/>
    </source>
</evidence>
<dbReference type="Proteomes" id="UP000032874">
    <property type="component" value="Unassembled WGS sequence"/>
</dbReference>
<dbReference type="SMART" id="SM00382">
    <property type="entry name" value="AAA"/>
    <property type="match status" value="1"/>
</dbReference>
<dbReference type="SUPFAM" id="SSF52540">
    <property type="entry name" value="P-loop containing nucleoside triphosphate hydrolases"/>
    <property type="match status" value="1"/>
</dbReference>
<dbReference type="CDD" id="cd18586">
    <property type="entry name" value="ABC_6TM_PrtD_like"/>
    <property type="match status" value="1"/>
</dbReference>
<dbReference type="InterPro" id="IPR003593">
    <property type="entry name" value="AAA+_ATPase"/>
</dbReference>
<dbReference type="GO" id="GO:0005886">
    <property type="term" value="C:plasma membrane"/>
    <property type="evidence" value="ECO:0007669"/>
    <property type="project" value="UniProtKB-SubCell"/>
</dbReference>
<dbReference type="InterPro" id="IPR003439">
    <property type="entry name" value="ABC_transporter-like_ATP-bd"/>
</dbReference>
<dbReference type="GO" id="GO:0016887">
    <property type="term" value="F:ATP hydrolysis activity"/>
    <property type="evidence" value="ECO:0007669"/>
    <property type="project" value="InterPro"/>
</dbReference>
<dbReference type="Gene3D" id="1.20.1560.10">
    <property type="entry name" value="ABC transporter type 1, transmembrane domain"/>
    <property type="match status" value="1"/>
</dbReference>
<keyword evidence="2 7" id="KW-0812">Transmembrane</keyword>
<dbReference type="GO" id="GO:0034040">
    <property type="term" value="F:ATPase-coupled lipid transmembrane transporter activity"/>
    <property type="evidence" value="ECO:0007669"/>
    <property type="project" value="TreeGrafter"/>
</dbReference>
<organism evidence="10 11">
    <name type="scientific">Pectobacterium betavasculorum</name>
    <dbReference type="NCBI Taxonomy" id="55207"/>
    <lineage>
        <taxon>Bacteria</taxon>
        <taxon>Pseudomonadati</taxon>
        <taxon>Pseudomonadota</taxon>
        <taxon>Gammaproteobacteria</taxon>
        <taxon>Enterobacterales</taxon>
        <taxon>Pectobacteriaceae</taxon>
        <taxon>Pectobacterium</taxon>
    </lineage>
</organism>
<feature type="transmembrane region" description="Helical" evidence="7">
    <location>
        <begin position="56"/>
        <end position="76"/>
    </location>
</feature>
<dbReference type="Gene3D" id="3.40.50.300">
    <property type="entry name" value="P-loop containing nucleotide triphosphate hydrolases"/>
    <property type="match status" value="1"/>
</dbReference>
<keyword evidence="6 7" id="KW-0472">Membrane</keyword>
<dbReference type="PROSITE" id="PS00211">
    <property type="entry name" value="ABC_TRANSPORTER_1"/>
    <property type="match status" value="1"/>
</dbReference>
<evidence type="ECO:0000256" key="7">
    <source>
        <dbReference type="SAM" id="Phobius"/>
    </source>
</evidence>
<keyword evidence="3" id="KW-0547">Nucleotide-binding</keyword>
<protein>
    <submittedName>
        <fullName evidence="10">Peptidase</fullName>
    </submittedName>
</protein>
<evidence type="ECO:0000256" key="6">
    <source>
        <dbReference type="ARBA" id="ARBA00023136"/>
    </source>
</evidence>
<proteinExistence type="predicted"/>
<dbReference type="InterPro" id="IPR036640">
    <property type="entry name" value="ABC1_TM_sf"/>
</dbReference>
<feature type="transmembrane region" description="Helical" evidence="7">
    <location>
        <begin position="145"/>
        <end position="174"/>
    </location>
</feature>
<dbReference type="GO" id="GO:0030253">
    <property type="term" value="P:protein secretion by the type I secretion system"/>
    <property type="evidence" value="ECO:0007669"/>
    <property type="project" value="InterPro"/>
</dbReference>
<comment type="subcellular location">
    <subcellularLocation>
        <location evidence="1">Cell membrane</location>
        <topology evidence="1">Multi-pass membrane protein</topology>
    </subcellularLocation>
</comment>
<keyword evidence="5 7" id="KW-1133">Transmembrane helix</keyword>
<dbReference type="NCBIfam" id="TIGR01842">
    <property type="entry name" value="type_I_sec_PrtD"/>
    <property type="match status" value="1"/>
</dbReference>
<dbReference type="PROSITE" id="PS50929">
    <property type="entry name" value="ABC_TM1F"/>
    <property type="match status" value="1"/>
</dbReference>
<evidence type="ECO:0000256" key="5">
    <source>
        <dbReference type="ARBA" id="ARBA00022989"/>
    </source>
</evidence>
<dbReference type="GO" id="GO:0005524">
    <property type="term" value="F:ATP binding"/>
    <property type="evidence" value="ECO:0007669"/>
    <property type="project" value="UniProtKB-KW"/>
</dbReference>
<dbReference type="Pfam" id="PF00664">
    <property type="entry name" value="ABC_membrane"/>
    <property type="match status" value="1"/>
</dbReference>
<evidence type="ECO:0000256" key="3">
    <source>
        <dbReference type="ARBA" id="ARBA00022741"/>
    </source>
</evidence>
<keyword evidence="4" id="KW-0067">ATP-binding</keyword>
<accession>A0A093SA40</accession>
<dbReference type="InterPro" id="IPR011527">
    <property type="entry name" value="ABC1_TM_dom"/>
</dbReference>
<feature type="domain" description="ABC transmembrane type-1" evidence="9">
    <location>
        <begin position="25"/>
        <end position="300"/>
    </location>
</feature>
<dbReference type="PANTHER" id="PTHR24221:SF248">
    <property type="entry name" value="ABC TRANSPORTER TRANSMEMBRANE REGION"/>
    <property type="match status" value="1"/>
</dbReference>
<evidence type="ECO:0000256" key="1">
    <source>
        <dbReference type="ARBA" id="ARBA00004651"/>
    </source>
</evidence>
<dbReference type="RefSeq" id="WP_039322179.1">
    <property type="nucleotide sequence ID" value="NZ_JQHM01000001.1"/>
</dbReference>